<feature type="compositionally biased region" description="Polar residues" evidence="1">
    <location>
        <begin position="24"/>
        <end position="33"/>
    </location>
</feature>
<feature type="compositionally biased region" description="Polar residues" evidence="1">
    <location>
        <begin position="1"/>
        <end position="10"/>
    </location>
</feature>
<reference evidence="2" key="1">
    <citation type="journal article" date="2019" name="bioRxiv">
        <title>The Genome of the Zebra Mussel, Dreissena polymorpha: A Resource for Invasive Species Research.</title>
        <authorList>
            <person name="McCartney M.A."/>
            <person name="Auch B."/>
            <person name="Kono T."/>
            <person name="Mallez S."/>
            <person name="Zhang Y."/>
            <person name="Obille A."/>
            <person name="Becker A."/>
            <person name="Abrahante J.E."/>
            <person name="Garbe J."/>
            <person name="Badalamenti J.P."/>
            <person name="Herman A."/>
            <person name="Mangelson H."/>
            <person name="Liachko I."/>
            <person name="Sullivan S."/>
            <person name="Sone E.D."/>
            <person name="Koren S."/>
            <person name="Silverstein K.A.T."/>
            <person name="Beckman K.B."/>
            <person name="Gohl D.M."/>
        </authorList>
    </citation>
    <scope>NUCLEOTIDE SEQUENCE</scope>
    <source>
        <strain evidence="2">Duluth1</strain>
        <tissue evidence="2">Whole animal</tissue>
    </source>
</reference>
<sequence>MIIQISPTPSHTHRAKSTGYRSPGTRSNTPQKQDGYQKMRLIDLLATTSISQNPAILKR</sequence>
<evidence type="ECO:0000313" key="2">
    <source>
        <dbReference type="EMBL" id="KAH3794400.1"/>
    </source>
</evidence>
<keyword evidence="3" id="KW-1185">Reference proteome</keyword>
<evidence type="ECO:0000256" key="1">
    <source>
        <dbReference type="SAM" id="MobiDB-lite"/>
    </source>
</evidence>
<comment type="caution">
    <text evidence="2">The sequence shown here is derived from an EMBL/GenBank/DDBJ whole genome shotgun (WGS) entry which is preliminary data.</text>
</comment>
<reference evidence="2" key="2">
    <citation type="submission" date="2020-11" db="EMBL/GenBank/DDBJ databases">
        <authorList>
            <person name="McCartney M.A."/>
            <person name="Auch B."/>
            <person name="Kono T."/>
            <person name="Mallez S."/>
            <person name="Becker A."/>
            <person name="Gohl D.M."/>
            <person name="Silverstein K.A.T."/>
            <person name="Koren S."/>
            <person name="Bechman K.B."/>
            <person name="Herman A."/>
            <person name="Abrahante J.E."/>
            <person name="Garbe J."/>
        </authorList>
    </citation>
    <scope>NUCLEOTIDE SEQUENCE</scope>
    <source>
        <strain evidence="2">Duluth1</strain>
        <tissue evidence="2">Whole animal</tissue>
    </source>
</reference>
<name>A0A9D4FD08_DREPO</name>
<proteinExistence type="predicted"/>
<feature type="region of interest" description="Disordered" evidence="1">
    <location>
        <begin position="1"/>
        <end position="33"/>
    </location>
</feature>
<dbReference type="AlphaFoldDB" id="A0A9D4FD08"/>
<evidence type="ECO:0000313" key="3">
    <source>
        <dbReference type="Proteomes" id="UP000828390"/>
    </source>
</evidence>
<protein>
    <submittedName>
        <fullName evidence="2">Uncharacterized protein</fullName>
    </submittedName>
</protein>
<accession>A0A9D4FD08</accession>
<gene>
    <name evidence="2" type="ORF">DPMN_147933</name>
</gene>
<dbReference type="Proteomes" id="UP000828390">
    <property type="component" value="Unassembled WGS sequence"/>
</dbReference>
<dbReference type="EMBL" id="JAIWYP010000007">
    <property type="protein sequence ID" value="KAH3794400.1"/>
    <property type="molecule type" value="Genomic_DNA"/>
</dbReference>
<organism evidence="2 3">
    <name type="scientific">Dreissena polymorpha</name>
    <name type="common">Zebra mussel</name>
    <name type="synonym">Mytilus polymorpha</name>
    <dbReference type="NCBI Taxonomy" id="45954"/>
    <lineage>
        <taxon>Eukaryota</taxon>
        <taxon>Metazoa</taxon>
        <taxon>Spiralia</taxon>
        <taxon>Lophotrochozoa</taxon>
        <taxon>Mollusca</taxon>
        <taxon>Bivalvia</taxon>
        <taxon>Autobranchia</taxon>
        <taxon>Heteroconchia</taxon>
        <taxon>Euheterodonta</taxon>
        <taxon>Imparidentia</taxon>
        <taxon>Neoheterodontei</taxon>
        <taxon>Myida</taxon>
        <taxon>Dreissenoidea</taxon>
        <taxon>Dreissenidae</taxon>
        <taxon>Dreissena</taxon>
    </lineage>
</organism>